<comment type="similarity">
    <text evidence="2">Belongs to the tRNA methyltransferase O family.</text>
</comment>
<dbReference type="RefSeq" id="WP_066791774.1">
    <property type="nucleotide sequence ID" value="NZ_CP014806.1"/>
</dbReference>
<dbReference type="PROSITE" id="PS51668">
    <property type="entry name" value="TSAA_2"/>
    <property type="match status" value="1"/>
</dbReference>
<gene>
    <name evidence="4" type="ORF">ATY39_17015</name>
</gene>
<dbReference type="InterPro" id="IPR040372">
    <property type="entry name" value="YaeB-like"/>
</dbReference>
<proteinExistence type="inferred from homology"/>
<evidence type="ECO:0000313" key="5">
    <source>
        <dbReference type="Proteomes" id="UP000076021"/>
    </source>
</evidence>
<dbReference type="PANTHER" id="PTHR12818:SF0">
    <property type="entry name" value="TRNA (ADENINE(37)-N6)-METHYLTRANSFERASE"/>
    <property type="match status" value="1"/>
</dbReference>
<dbReference type="InterPro" id="IPR023370">
    <property type="entry name" value="TrmO-like_N"/>
</dbReference>
<reference evidence="4 5" key="1">
    <citation type="journal article" date="2016" name="Genome Announc.">
        <title>Whole-Genome Sequence of Rummeliibacillus stabekisii Strain PP9 Isolated from Antarctic Soil.</title>
        <authorList>
            <person name="da Mota F.F."/>
            <person name="Vollu R.E."/>
            <person name="Jurelevicius D."/>
            <person name="Seldin L."/>
        </authorList>
    </citation>
    <scope>NUCLEOTIDE SEQUENCE [LARGE SCALE GENOMIC DNA]</scope>
    <source>
        <strain evidence="4 5">PP9</strain>
    </source>
</reference>
<evidence type="ECO:0000256" key="2">
    <source>
        <dbReference type="ARBA" id="ARBA00033753"/>
    </source>
</evidence>
<dbReference type="GO" id="GO:0032259">
    <property type="term" value="P:methylation"/>
    <property type="evidence" value="ECO:0007669"/>
    <property type="project" value="UniProtKB-KW"/>
</dbReference>
<dbReference type="InterPro" id="IPR036413">
    <property type="entry name" value="YaeB-like_sf"/>
</dbReference>
<feature type="domain" description="TsaA-like" evidence="3">
    <location>
        <begin position="5"/>
        <end position="137"/>
    </location>
</feature>
<name>A0A143HHG2_9BACL</name>
<dbReference type="EMBL" id="CP014806">
    <property type="protein sequence ID" value="AMX00931.1"/>
    <property type="molecule type" value="Genomic_DNA"/>
</dbReference>
<keyword evidence="4" id="KW-0808">Transferase</keyword>
<keyword evidence="5" id="KW-1185">Reference proteome</keyword>
<dbReference type="PANTHER" id="PTHR12818">
    <property type="entry name" value="TRNA (ADENINE(37)-N6)-METHYLTRANSFERASE"/>
    <property type="match status" value="1"/>
</dbReference>
<sequence length="154" mass="17889">MQYTIEPIAFVNNTRKDIADDQWGPVISTIELVENIDEASLRGIHEFSHLEIIFYFDKVSDDKIQYEARHPRNNTNYPEVGIFAQRGKNRPNKIGVTIVELIELKQRSFIVKGLDAIDGTPIIDIKPVMKEFLPRDEVRQPDWSISLMKNYWGD</sequence>
<evidence type="ECO:0000256" key="1">
    <source>
        <dbReference type="ARBA" id="ARBA00022691"/>
    </source>
</evidence>
<dbReference type="GO" id="GO:0008168">
    <property type="term" value="F:methyltransferase activity"/>
    <property type="evidence" value="ECO:0007669"/>
    <property type="project" value="UniProtKB-KW"/>
</dbReference>
<dbReference type="CDD" id="cd09281">
    <property type="entry name" value="UPF0066"/>
    <property type="match status" value="1"/>
</dbReference>
<protein>
    <submittedName>
        <fullName evidence="4">tRNA-Thr(GGU) m(6)t(6)A37 methyltransferase TsaA</fullName>
    </submittedName>
</protein>
<dbReference type="Proteomes" id="UP000076021">
    <property type="component" value="Chromosome"/>
</dbReference>
<reference evidence="5" key="2">
    <citation type="submission" date="2016-03" db="EMBL/GenBank/DDBJ databases">
        <authorList>
            <person name="Seldin L."/>
        </authorList>
    </citation>
    <scope>NUCLEOTIDE SEQUENCE [LARGE SCALE GENOMIC DNA]</scope>
    <source>
        <strain evidence="5">PP9</strain>
    </source>
</reference>
<dbReference type="KEGG" id="rst:ATY39_17015"/>
<dbReference type="OrthoDB" id="9799092at2"/>
<accession>A0A143HHG2</accession>
<evidence type="ECO:0000259" key="3">
    <source>
        <dbReference type="PROSITE" id="PS51668"/>
    </source>
</evidence>
<organism evidence="4 5">
    <name type="scientific">Rummeliibacillus stabekisii</name>
    <dbReference type="NCBI Taxonomy" id="241244"/>
    <lineage>
        <taxon>Bacteria</taxon>
        <taxon>Bacillati</taxon>
        <taxon>Bacillota</taxon>
        <taxon>Bacilli</taxon>
        <taxon>Bacillales</taxon>
        <taxon>Caryophanaceae</taxon>
        <taxon>Rummeliibacillus</taxon>
    </lineage>
</organism>
<evidence type="ECO:0000313" key="4">
    <source>
        <dbReference type="EMBL" id="AMX00931.1"/>
    </source>
</evidence>
<dbReference type="AlphaFoldDB" id="A0A143HHG2"/>
<dbReference type="Pfam" id="PF01980">
    <property type="entry name" value="TrmO_N"/>
    <property type="match status" value="1"/>
</dbReference>
<dbReference type="Gene3D" id="2.40.30.70">
    <property type="entry name" value="YaeB-like"/>
    <property type="match status" value="1"/>
</dbReference>
<dbReference type="InterPro" id="IPR036414">
    <property type="entry name" value="YaeB_N_sf"/>
</dbReference>
<dbReference type="SUPFAM" id="SSF118196">
    <property type="entry name" value="YaeB-like"/>
    <property type="match status" value="1"/>
</dbReference>
<keyword evidence="1" id="KW-0949">S-adenosyl-L-methionine</keyword>
<keyword evidence="4" id="KW-0489">Methyltransferase</keyword>